<proteinExistence type="inferred from homology"/>
<feature type="domain" description="RING-type" evidence="17">
    <location>
        <begin position="1840"/>
        <end position="1887"/>
    </location>
</feature>
<comment type="function">
    <text evidence="15">E3 ubiquitin-protein ligase. Component of the ribosome quality control complex (RQC), a ribosome-associated complex that mediates ubiquitination and extraction of incompletely synthesized nascent chains for proteasomal degradation.</text>
</comment>
<keyword evidence="10" id="KW-0677">Repeat</keyword>
<evidence type="ECO:0000256" key="3">
    <source>
        <dbReference type="ARBA" id="ARBA00004906"/>
    </source>
</evidence>
<dbReference type="SMART" id="SM00184">
    <property type="entry name" value="RING"/>
    <property type="match status" value="1"/>
</dbReference>
<dbReference type="Gene3D" id="3.30.40.10">
    <property type="entry name" value="Zinc/RING finger domain, C3HC4 (zinc finger)"/>
    <property type="match status" value="1"/>
</dbReference>
<dbReference type="GO" id="GO:0061630">
    <property type="term" value="F:ubiquitin protein ligase activity"/>
    <property type="evidence" value="ECO:0007669"/>
    <property type="project" value="UniProtKB-UniRule"/>
</dbReference>
<dbReference type="InterPro" id="IPR016024">
    <property type="entry name" value="ARM-type_fold"/>
</dbReference>
<evidence type="ECO:0000256" key="12">
    <source>
        <dbReference type="ARBA" id="ARBA00022786"/>
    </source>
</evidence>
<dbReference type="EC" id="2.3.2.27" evidence="5 15"/>
<comment type="pathway">
    <text evidence="3 15">Protein modification; protein ubiquitination.</text>
</comment>
<evidence type="ECO:0000256" key="7">
    <source>
        <dbReference type="ARBA" id="ARBA00022490"/>
    </source>
</evidence>
<keyword evidence="19" id="KW-1185">Reference proteome</keyword>
<dbReference type="InterPro" id="IPR039804">
    <property type="entry name" value="RING-CH-C4HC3_LTN1"/>
</dbReference>
<keyword evidence="7" id="KW-0963">Cytoplasm</keyword>
<dbReference type="FunFam" id="3.30.40.10:FF:000038">
    <property type="entry name" value="E3 ubiquitin-protein ligase listerin"/>
    <property type="match status" value="1"/>
</dbReference>
<dbReference type="GO" id="GO:1990116">
    <property type="term" value="P:ribosome-associated ubiquitin-dependent protein catabolic process"/>
    <property type="evidence" value="ECO:0007669"/>
    <property type="project" value="UniProtKB-UniRule"/>
</dbReference>
<dbReference type="InterPro" id="IPR039795">
    <property type="entry name" value="LTN1/Rkr1"/>
</dbReference>
<dbReference type="PROSITE" id="PS50089">
    <property type="entry name" value="ZF_RING_2"/>
    <property type="match status" value="1"/>
</dbReference>
<evidence type="ECO:0000256" key="9">
    <source>
        <dbReference type="ARBA" id="ARBA00022723"/>
    </source>
</evidence>
<keyword evidence="12 15" id="KW-0833">Ubl conjugation pathway</keyword>
<dbReference type="InterPro" id="IPR011989">
    <property type="entry name" value="ARM-like"/>
</dbReference>
<dbReference type="GO" id="GO:1990112">
    <property type="term" value="C:RQC complex"/>
    <property type="evidence" value="ECO:0007669"/>
    <property type="project" value="UniProtKB-UniRule"/>
</dbReference>
<dbReference type="Pfam" id="PF13639">
    <property type="entry name" value="zf-RING_2"/>
    <property type="match status" value="1"/>
</dbReference>
<evidence type="ECO:0000256" key="15">
    <source>
        <dbReference type="RuleBase" id="RU367090"/>
    </source>
</evidence>
<sequence length="1890" mass="211338">MGKQKGETGRTKTRASSSSLAASLVPAGTAQIGFGGYLGGTRVDSALHAEESGSFKGVDSELVQYLKRLARRDPTTKLKALNSLSVLLKDKSGTDVSPIIPQWGFEYRRLLMDYNREVRRATHETMASLVTAAGRELALHLKSLMGPWWFAQFDSVSEVSVAAKRSMQVAFPSHEKRLDALMFCTSEVFEYLDDNLKMTQQSMADLAAASDELADMHQRVISASLLALATLLDVLFVLKSGKATLDDSNSLPKNVSRAQDTAISCAKNLMSAHHNFLDFLKSKSPVIRTATYSVLRSFIKNIPEVIGEEDVKTLSPAILGALQEKDPSCHTALWETFLFFCRRFPRSWSYVNFQKLFSNRLWQFLRNGCFGSQQVSYPALVLVLDALPPEVVGLQYFIDFFQNLWTGRDASHPSNADRLAFFQAVKECFLWVLQNASRYCKQEDIFSFCSSLVENILVKLFLHDFLCYVETKHEEAVSSGSNEDAFSEIAKLLDSQLFESKESHLHDIGRCMINILSVIYPLDRQLLGLFCEEFQENCLKTFQPTENVGGASDNLVRYTYFLVLVGKYAISESQSWPLEYLVGPILDRSLPLIISSDSPEAANFLLVLVSMLGPQHTMQRIISSEDTSIDAGGNVTGGVDREPNDFLNVFKRTFVHWCFSGNESSVDARLNVLLALLHDECFSEQWDIIISYAANSEKSHIGRLATLIQKARGLTRPKSKLKDNKKFEISSWQHEKLDSVAVSVMLSSPKSLNSGVKFMRAVLGGSTDDDDISFLSKETVVNVYKGAFEDLVAFVMESPFACVRKFGSLACSLVKSSASEIRSNEKVAERAYLALEVLSSSTFTLKSYCAESELLLGVAGITFIIDWDCSLSTVLGNDYESKNSSEHDILTRQEFGKAMQAFHTSVNRQFWRSFSSQFRATLGSLLVQFVRSSIFVRDVFDASVVLSLCCKWMAQVSECLCVDQLEEQNLIDMLLESNDLWPLWIMPINSAGEGKITFRLEHASTDNPISRNQEFVALIDKLIVEFGIDRVIVAYNTHHTVAEEGENNDLADSQSKSFRAWLVAEMFCTWKWSGGSVLDTLLPSLISYAKSESGGEPSSLFDSVVNILFEGALIYGTNGHLSFFNACPPSNEDLEEIEEPFLRALVSLLITMLSDGIWSQEKAIELWQLLISKLYIGRETNKNCLRILPVLVSVISQFLNQSRGSKEIVIESLPFSFRNDVQGWLGKILAFPPLISWTSDEDMKEWFQLALSCFPVRTTEDLHNLQMHPRSLERKLLLDVFRKQRHHANSSLVSNQLPVVQLLLSRLMVTAVGYCWKELDQNDWEFVLSNWRSWIELVVTNVEEAAESLDAEVGNETGDVLEITVSRLEQILTKIDSAHVNVATNALYGFSFATEIIKCNSLDKTENLTFLTSEVCQHTIDQIREGVLRIFFSASISEHISKSSSFEEFSVISRSHATYPHFWNLVASTVVHSSSVSREKAVNAIELWGLKTDVISSLMSVLFSSKPFSSLQFASFVLLSGAPLSDRAIMKNEALNSFAGTSTSDVVSDVPDLLTESSFLRDEIHGLLLKAASEILDMDLDSQERVHVFIAWCLVLTYLVSLPPSSTKREKLVQEIQESASSAILDCLFQHIPFELSVAHSLKKKDSDLPPELSDIATAATRAIKTGSVVFAVESLWPIGMQNMSSLAASIFGLMLHVLPAFVRVWFTGLRSRSASSAIESFTKTWCSPHLVSYELSQIKKSDFVDECFSVSVSKSANEVVATYTKEETGMDLVIRLPVSYPLRPVDVECTRSLGISEVKQRKWLLSLMAFVQNKNGALAEAIRIWKNNFDKEFAGVEECPICYSVIHTANHSLPRLACKTCKHRFHAACLYKWFSTSHKSNCPLCQSPF</sequence>
<dbReference type="InterPro" id="IPR013083">
    <property type="entry name" value="Znf_RING/FYVE/PHD"/>
</dbReference>
<comment type="similarity">
    <text evidence="4 15">Belongs to the LTN1 family.</text>
</comment>
<dbReference type="GO" id="GO:0008270">
    <property type="term" value="F:zinc ion binding"/>
    <property type="evidence" value="ECO:0007669"/>
    <property type="project" value="UniProtKB-KW"/>
</dbReference>
<dbReference type="Pfam" id="PF22999">
    <property type="entry name" value="LTN1_E3_ligase_6th"/>
    <property type="match status" value="1"/>
</dbReference>
<dbReference type="GO" id="GO:0043023">
    <property type="term" value="F:ribosomal large subunit binding"/>
    <property type="evidence" value="ECO:0007669"/>
    <property type="project" value="TreeGrafter"/>
</dbReference>
<dbReference type="PANTHER" id="PTHR12389:SF0">
    <property type="entry name" value="E3 UBIQUITIN-PROTEIN LIGASE LISTERIN"/>
    <property type="match status" value="1"/>
</dbReference>
<evidence type="ECO:0000259" key="17">
    <source>
        <dbReference type="PROSITE" id="PS50089"/>
    </source>
</evidence>
<dbReference type="CDD" id="cd16491">
    <property type="entry name" value="RING-CH-C4HC3_LTN1"/>
    <property type="match status" value="1"/>
</dbReference>
<evidence type="ECO:0000256" key="13">
    <source>
        <dbReference type="ARBA" id="ARBA00022833"/>
    </source>
</evidence>
<evidence type="ECO:0000256" key="10">
    <source>
        <dbReference type="ARBA" id="ARBA00022737"/>
    </source>
</evidence>
<evidence type="ECO:0000313" key="18">
    <source>
        <dbReference type="EMBL" id="KAK9697378.1"/>
    </source>
</evidence>
<dbReference type="PANTHER" id="PTHR12389">
    <property type="entry name" value="ZINC FINGER PROTEIN 294"/>
    <property type="match status" value="1"/>
</dbReference>
<evidence type="ECO:0000256" key="16">
    <source>
        <dbReference type="SAM" id="MobiDB-lite"/>
    </source>
</evidence>
<keyword evidence="13 15" id="KW-0862">Zinc</keyword>
<evidence type="ECO:0000256" key="4">
    <source>
        <dbReference type="ARBA" id="ARBA00007997"/>
    </source>
</evidence>
<reference evidence="18" key="1">
    <citation type="submission" date="2024-03" db="EMBL/GenBank/DDBJ databases">
        <title>WGS assembly of Saponaria officinalis var. Norfolk2.</title>
        <authorList>
            <person name="Jenkins J."/>
            <person name="Shu S."/>
            <person name="Grimwood J."/>
            <person name="Barry K."/>
            <person name="Goodstein D."/>
            <person name="Schmutz J."/>
            <person name="Leebens-Mack J."/>
            <person name="Osbourn A."/>
        </authorList>
    </citation>
    <scope>NUCLEOTIDE SEQUENCE [LARGE SCALE GENOMIC DNA]</scope>
    <source>
        <strain evidence="18">JIC</strain>
    </source>
</reference>
<evidence type="ECO:0000256" key="5">
    <source>
        <dbReference type="ARBA" id="ARBA00012483"/>
    </source>
</evidence>
<evidence type="ECO:0000256" key="2">
    <source>
        <dbReference type="ARBA" id="ARBA00004514"/>
    </source>
</evidence>
<comment type="catalytic activity">
    <reaction evidence="1 15">
        <text>S-ubiquitinyl-[E2 ubiquitin-conjugating enzyme]-L-cysteine + [acceptor protein]-L-lysine = [E2 ubiquitin-conjugating enzyme]-L-cysteine + N(6)-ubiquitinyl-[acceptor protein]-L-lysine.</text>
        <dbReference type="EC" id="2.3.2.27"/>
    </reaction>
</comment>
<dbReference type="Pfam" id="PF22958">
    <property type="entry name" value="Ltn1_1st"/>
    <property type="match status" value="1"/>
</dbReference>
<gene>
    <name evidence="18" type="ORF">RND81_08G034200</name>
</gene>
<dbReference type="GO" id="GO:0005829">
    <property type="term" value="C:cytosol"/>
    <property type="evidence" value="ECO:0007669"/>
    <property type="project" value="UniProtKB-SubCell"/>
</dbReference>
<dbReference type="SUPFAM" id="SSF48371">
    <property type="entry name" value="ARM repeat"/>
    <property type="match status" value="1"/>
</dbReference>
<dbReference type="InterPro" id="IPR054477">
    <property type="entry name" value="LTN1_E3_ligase_6th"/>
</dbReference>
<evidence type="ECO:0000256" key="8">
    <source>
        <dbReference type="ARBA" id="ARBA00022679"/>
    </source>
</evidence>
<dbReference type="Pfam" id="PF23009">
    <property type="entry name" value="UBC_like"/>
    <property type="match status" value="1"/>
</dbReference>
<dbReference type="Gene3D" id="1.25.10.10">
    <property type="entry name" value="Leucine-rich Repeat Variant"/>
    <property type="match status" value="1"/>
</dbReference>
<comment type="caution">
    <text evidence="18">The sequence shown here is derived from an EMBL/GenBank/DDBJ whole genome shotgun (WGS) entry which is preliminary data.</text>
</comment>
<evidence type="ECO:0000256" key="6">
    <source>
        <dbReference type="ARBA" id="ARBA00017157"/>
    </source>
</evidence>
<dbReference type="EMBL" id="JBDFQZ010000008">
    <property type="protein sequence ID" value="KAK9697378.1"/>
    <property type="molecule type" value="Genomic_DNA"/>
</dbReference>
<keyword evidence="9 15" id="KW-0479">Metal-binding</keyword>
<evidence type="ECO:0000313" key="19">
    <source>
        <dbReference type="Proteomes" id="UP001443914"/>
    </source>
</evidence>
<evidence type="ECO:0000256" key="1">
    <source>
        <dbReference type="ARBA" id="ARBA00000900"/>
    </source>
</evidence>
<comment type="subunit">
    <text evidence="15">Component of the ribosome quality control complex (RQC).</text>
</comment>
<dbReference type="InterPro" id="IPR001841">
    <property type="entry name" value="Znf_RING"/>
</dbReference>
<organism evidence="18 19">
    <name type="scientific">Saponaria officinalis</name>
    <name type="common">Common soapwort</name>
    <name type="synonym">Lychnis saponaria</name>
    <dbReference type="NCBI Taxonomy" id="3572"/>
    <lineage>
        <taxon>Eukaryota</taxon>
        <taxon>Viridiplantae</taxon>
        <taxon>Streptophyta</taxon>
        <taxon>Embryophyta</taxon>
        <taxon>Tracheophyta</taxon>
        <taxon>Spermatophyta</taxon>
        <taxon>Magnoliopsida</taxon>
        <taxon>eudicotyledons</taxon>
        <taxon>Gunneridae</taxon>
        <taxon>Pentapetalae</taxon>
        <taxon>Caryophyllales</taxon>
        <taxon>Caryophyllaceae</taxon>
        <taxon>Caryophylleae</taxon>
        <taxon>Saponaria</taxon>
    </lineage>
</organism>
<dbReference type="GO" id="GO:0072344">
    <property type="term" value="P:rescue of stalled ribosome"/>
    <property type="evidence" value="ECO:0007669"/>
    <property type="project" value="UniProtKB-UniRule"/>
</dbReference>
<feature type="compositionally biased region" description="Basic and acidic residues" evidence="16">
    <location>
        <begin position="1"/>
        <end position="10"/>
    </location>
</feature>
<evidence type="ECO:0000256" key="11">
    <source>
        <dbReference type="ARBA" id="ARBA00022771"/>
    </source>
</evidence>
<keyword evidence="8 15" id="KW-0808">Transferase</keyword>
<protein>
    <recommendedName>
        <fullName evidence="6 15">E3 ubiquitin-protein ligase listerin</fullName>
        <ecNumber evidence="5 15">2.3.2.27</ecNumber>
    </recommendedName>
    <alternativeName>
        <fullName evidence="15">RING-type E3 ubiquitin transferase listerin</fullName>
    </alternativeName>
</protein>
<dbReference type="InterPro" id="IPR054476">
    <property type="entry name" value="Ltn1_N"/>
</dbReference>
<dbReference type="Proteomes" id="UP001443914">
    <property type="component" value="Unassembled WGS sequence"/>
</dbReference>
<accession>A0AAW1J3F6</accession>
<dbReference type="InterPro" id="IPR054478">
    <property type="entry name" value="LTN1_UBC"/>
</dbReference>
<evidence type="ECO:0000256" key="14">
    <source>
        <dbReference type="PROSITE-ProRule" id="PRU00175"/>
    </source>
</evidence>
<name>A0AAW1J3F6_SAPOF</name>
<dbReference type="SUPFAM" id="SSF57850">
    <property type="entry name" value="RING/U-box"/>
    <property type="match status" value="1"/>
</dbReference>
<comment type="subcellular location">
    <subcellularLocation>
        <location evidence="2">Cytoplasm</location>
        <location evidence="2">Cytosol</location>
    </subcellularLocation>
</comment>
<feature type="region of interest" description="Disordered" evidence="16">
    <location>
        <begin position="1"/>
        <end position="20"/>
    </location>
</feature>
<keyword evidence="11 14" id="KW-0863">Zinc-finger</keyword>